<organism evidence="10 11">
    <name type="scientific">Aspergillus ustus</name>
    <dbReference type="NCBI Taxonomy" id="40382"/>
    <lineage>
        <taxon>Eukaryota</taxon>
        <taxon>Fungi</taxon>
        <taxon>Dikarya</taxon>
        <taxon>Ascomycota</taxon>
        <taxon>Pezizomycotina</taxon>
        <taxon>Eurotiomycetes</taxon>
        <taxon>Eurotiomycetidae</taxon>
        <taxon>Eurotiales</taxon>
        <taxon>Aspergillaceae</taxon>
        <taxon>Aspergillus</taxon>
        <taxon>Aspergillus subgen. Nidulantes</taxon>
    </lineage>
</organism>
<sequence>MVAMESYYPSSNVQIMFTSLAVGILVAGLVHQAFSRLISHPLSKIPGPYLAGWSNCYGFYHDVIRSGNYIKHIEKLHEIYSAILTVPAQSPVIRTGPNEVHVNDPEVYKEVFKIASPFLKTQMFSTAVGLAQAIGTIIDPKEHHVRRSILGPRFAPKVIASYTPKLLGQVRLCCNVMVTKARQGRTIILPRHTRSLTVDVITEFTFGRSFGLTSSAEEEPELLKDLALFTAHFHVCKYIPLWRWFVVNIPERISRKLMPGYFQLRRKATDELEEIIADKKAGKAISLDDTVVDLLLQPHPKKGHRIPSVSALVDEGCAFILGGSDTTGYTMETATYAILAYPGVFKRLREELDGAASYIRGQYDLVRVEQLPFLTAIIKESLRLYTPTPAPLPRTVPAGGYEVDGYFLPGGTILSHSIYLIHHNPQCFSDPKQFRPERWLGEEGQALEQYYIPFSRGTRSCIGTSLAYHEMYSFLAILFSRFDLELVDTNAESMEWTDQMFARRKADVKIRLVRDRWSGEVF</sequence>
<comment type="similarity">
    <text evidence="2 9">Belongs to the cytochrome P450 family.</text>
</comment>
<dbReference type="PANTHER" id="PTHR24305:SF210">
    <property type="entry name" value="CYTOCHROME P450 MONOOXYGENASE ASQL-RELATED"/>
    <property type="match status" value="1"/>
</dbReference>
<keyword evidence="3 8" id="KW-0349">Heme</keyword>
<dbReference type="PRINTS" id="PR00463">
    <property type="entry name" value="EP450I"/>
</dbReference>
<dbReference type="PRINTS" id="PR00385">
    <property type="entry name" value="P450"/>
</dbReference>
<dbReference type="PROSITE" id="PS00086">
    <property type="entry name" value="CYTOCHROME_P450"/>
    <property type="match status" value="1"/>
</dbReference>
<dbReference type="Proteomes" id="UP000053475">
    <property type="component" value="Unassembled WGS sequence"/>
</dbReference>
<dbReference type="GO" id="GO:0016705">
    <property type="term" value="F:oxidoreductase activity, acting on paired donors, with incorporation or reduction of molecular oxygen"/>
    <property type="evidence" value="ECO:0007669"/>
    <property type="project" value="InterPro"/>
</dbReference>
<evidence type="ECO:0000256" key="8">
    <source>
        <dbReference type="PIRSR" id="PIRSR602401-1"/>
    </source>
</evidence>
<dbReference type="EMBL" id="JOMC01000058">
    <property type="protein sequence ID" value="KIA75687.1"/>
    <property type="molecule type" value="Genomic_DNA"/>
</dbReference>
<dbReference type="PANTHER" id="PTHR24305">
    <property type="entry name" value="CYTOCHROME P450"/>
    <property type="match status" value="1"/>
</dbReference>
<dbReference type="InterPro" id="IPR036396">
    <property type="entry name" value="Cyt_P450_sf"/>
</dbReference>
<evidence type="ECO:0000256" key="6">
    <source>
        <dbReference type="ARBA" id="ARBA00023004"/>
    </source>
</evidence>
<dbReference type="InterPro" id="IPR017972">
    <property type="entry name" value="Cyt_P450_CS"/>
</dbReference>
<gene>
    <name evidence="10" type="ORF">HK57_00502</name>
</gene>
<evidence type="ECO:0000256" key="7">
    <source>
        <dbReference type="ARBA" id="ARBA00023033"/>
    </source>
</evidence>
<feature type="binding site" description="axial binding residue" evidence="8">
    <location>
        <position position="461"/>
    </location>
    <ligand>
        <name>heme</name>
        <dbReference type="ChEBI" id="CHEBI:30413"/>
    </ligand>
    <ligandPart>
        <name>Fe</name>
        <dbReference type="ChEBI" id="CHEBI:18248"/>
    </ligandPart>
</feature>
<comment type="cofactor">
    <cofactor evidence="1 8">
        <name>heme</name>
        <dbReference type="ChEBI" id="CHEBI:30413"/>
    </cofactor>
</comment>
<evidence type="ECO:0000256" key="5">
    <source>
        <dbReference type="ARBA" id="ARBA00023002"/>
    </source>
</evidence>
<keyword evidence="5 9" id="KW-0560">Oxidoreductase</keyword>
<evidence type="ECO:0000256" key="2">
    <source>
        <dbReference type="ARBA" id="ARBA00010617"/>
    </source>
</evidence>
<protein>
    <recommendedName>
        <fullName evidence="12">Cytochrome P450</fullName>
    </recommendedName>
</protein>
<dbReference type="AlphaFoldDB" id="A0A0C1E2D7"/>
<proteinExistence type="inferred from homology"/>
<dbReference type="GO" id="GO:0005506">
    <property type="term" value="F:iron ion binding"/>
    <property type="evidence" value="ECO:0007669"/>
    <property type="project" value="InterPro"/>
</dbReference>
<evidence type="ECO:0000256" key="9">
    <source>
        <dbReference type="RuleBase" id="RU000461"/>
    </source>
</evidence>
<evidence type="ECO:0000256" key="4">
    <source>
        <dbReference type="ARBA" id="ARBA00022723"/>
    </source>
</evidence>
<dbReference type="Pfam" id="PF00067">
    <property type="entry name" value="p450"/>
    <property type="match status" value="1"/>
</dbReference>
<evidence type="ECO:0000313" key="10">
    <source>
        <dbReference type="EMBL" id="KIA75687.1"/>
    </source>
</evidence>
<dbReference type="GO" id="GO:0004497">
    <property type="term" value="F:monooxygenase activity"/>
    <property type="evidence" value="ECO:0007669"/>
    <property type="project" value="UniProtKB-KW"/>
</dbReference>
<dbReference type="InterPro" id="IPR002401">
    <property type="entry name" value="Cyt_P450_E_grp-I"/>
</dbReference>
<dbReference type="CDD" id="cd11062">
    <property type="entry name" value="CYP58-like"/>
    <property type="match status" value="1"/>
</dbReference>
<evidence type="ECO:0000313" key="11">
    <source>
        <dbReference type="Proteomes" id="UP000053475"/>
    </source>
</evidence>
<keyword evidence="11" id="KW-1185">Reference proteome</keyword>
<evidence type="ECO:0000256" key="1">
    <source>
        <dbReference type="ARBA" id="ARBA00001971"/>
    </source>
</evidence>
<dbReference type="GO" id="GO:0020037">
    <property type="term" value="F:heme binding"/>
    <property type="evidence" value="ECO:0007669"/>
    <property type="project" value="InterPro"/>
</dbReference>
<comment type="caution">
    <text evidence="10">The sequence shown here is derived from an EMBL/GenBank/DDBJ whole genome shotgun (WGS) entry which is preliminary data.</text>
</comment>
<dbReference type="Gene3D" id="1.10.630.10">
    <property type="entry name" value="Cytochrome P450"/>
    <property type="match status" value="1"/>
</dbReference>
<keyword evidence="7 9" id="KW-0503">Monooxygenase</keyword>
<evidence type="ECO:0000256" key="3">
    <source>
        <dbReference type="ARBA" id="ARBA00022617"/>
    </source>
</evidence>
<name>A0A0C1E2D7_ASPUT</name>
<evidence type="ECO:0008006" key="12">
    <source>
        <dbReference type="Google" id="ProtNLM"/>
    </source>
</evidence>
<dbReference type="InterPro" id="IPR050121">
    <property type="entry name" value="Cytochrome_P450_monoxygenase"/>
</dbReference>
<dbReference type="InterPro" id="IPR001128">
    <property type="entry name" value="Cyt_P450"/>
</dbReference>
<reference evidence="10 11" key="1">
    <citation type="submission" date="2014-11" db="EMBL/GenBank/DDBJ databases">
        <title>Genomics derived discovery of secondary metabolites biosynthetic gene clusters in Aspergillus ustus.</title>
        <authorList>
            <person name="Pi B."/>
            <person name="Dai F."/>
            <person name="Song X."/>
            <person name="Zhu C."/>
            <person name="Li H."/>
            <person name="Yu D."/>
        </authorList>
    </citation>
    <scope>NUCLEOTIDE SEQUENCE [LARGE SCALE GENOMIC DNA]</scope>
    <source>
        <strain evidence="10 11">3.3904</strain>
    </source>
</reference>
<keyword evidence="6 8" id="KW-0408">Iron</keyword>
<accession>A0A0C1E2D7</accession>
<dbReference type="GO" id="GO:0044550">
    <property type="term" value="P:secondary metabolite biosynthetic process"/>
    <property type="evidence" value="ECO:0007669"/>
    <property type="project" value="UniProtKB-ARBA"/>
</dbReference>
<keyword evidence="4 8" id="KW-0479">Metal-binding</keyword>
<dbReference type="SUPFAM" id="SSF48264">
    <property type="entry name" value="Cytochrome P450"/>
    <property type="match status" value="1"/>
</dbReference>